<dbReference type="Pfam" id="PF01868">
    <property type="entry name" value="RNase_P-MRP_p29"/>
    <property type="match status" value="1"/>
</dbReference>
<evidence type="ECO:0000256" key="6">
    <source>
        <dbReference type="HAMAP-Rule" id="MF_00754"/>
    </source>
</evidence>
<evidence type="ECO:0000256" key="2">
    <source>
        <dbReference type="ARBA" id="ARBA00022694"/>
    </source>
</evidence>
<keyword evidence="1 6" id="KW-0963">Cytoplasm</keyword>
<feature type="compositionally biased region" description="Basic and acidic residues" evidence="7">
    <location>
        <begin position="132"/>
        <end position="145"/>
    </location>
</feature>
<evidence type="ECO:0000313" key="8">
    <source>
        <dbReference type="EMBL" id="KKF39514.1"/>
    </source>
</evidence>
<gene>
    <name evidence="6" type="primary">rnp1</name>
    <name evidence="8" type="ORF">FK85_27955</name>
</gene>
<dbReference type="GO" id="GO:0005737">
    <property type="term" value="C:cytoplasm"/>
    <property type="evidence" value="ECO:0007669"/>
    <property type="project" value="UniProtKB-SubCell"/>
</dbReference>
<protein>
    <recommendedName>
        <fullName evidence="6">Ribonuclease P protein component 1</fullName>
        <shortName evidence="6">RNase P component 1</shortName>
        <ecNumber evidence="6">3.1.26.5</ecNumber>
    </recommendedName>
    <alternativeName>
        <fullName evidence="6">Rpp29</fullName>
    </alternativeName>
</protein>
<dbReference type="EC" id="3.1.26.5" evidence="6"/>
<comment type="similarity">
    <text evidence="6">Belongs to the eukaryotic/archaeal RNase P protein component 1 family.</text>
</comment>
<dbReference type="GO" id="GO:0030677">
    <property type="term" value="C:ribonuclease P complex"/>
    <property type="evidence" value="ECO:0007669"/>
    <property type="project" value="UniProtKB-UniRule"/>
</dbReference>
<evidence type="ECO:0000256" key="3">
    <source>
        <dbReference type="ARBA" id="ARBA00022722"/>
    </source>
</evidence>
<reference evidence="8 9" key="1">
    <citation type="journal article" date="2015" name="Genome Announc.">
        <title>Draft genome sequence of a Halorubrum H3 strain isolated from the burlinskoye salt lake (Altai Krai, Russia).</title>
        <authorList>
            <person name="Rozanov A.S."/>
            <person name="Bryanskaya A.V."/>
            <person name="Malup T.K."/>
            <person name="Kotenko A.V."/>
            <person name="Peltek S.E."/>
        </authorList>
    </citation>
    <scope>NUCLEOTIDE SEQUENCE [LARGE SCALE GENOMIC DNA]</scope>
    <source>
        <strain evidence="8 9">H3</strain>
    </source>
</reference>
<evidence type="ECO:0000256" key="5">
    <source>
        <dbReference type="ARBA" id="ARBA00022801"/>
    </source>
</evidence>
<accession>A0A0F8D5D9</accession>
<dbReference type="SUPFAM" id="SSF101744">
    <property type="entry name" value="Rof/RNase P subunit-like"/>
    <property type="match status" value="1"/>
</dbReference>
<keyword evidence="5 6" id="KW-0378">Hydrolase</keyword>
<dbReference type="HAMAP" id="MF_00754">
    <property type="entry name" value="RNase_P_1"/>
    <property type="match status" value="1"/>
</dbReference>
<organism evidence="8 9">
    <name type="scientific">Halorubrum saccharovorum</name>
    <dbReference type="NCBI Taxonomy" id="2248"/>
    <lineage>
        <taxon>Archaea</taxon>
        <taxon>Methanobacteriati</taxon>
        <taxon>Methanobacteriota</taxon>
        <taxon>Stenosarchaea group</taxon>
        <taxon>Halobacteria</taxon>
        <taxon>Halobacteriales</taxon>
        <taxon>Haloferacaceae</taxon>
        <taxon>Halorubrum</taxon>
    </lineage>
</organism>
<dbReference type="OrthoDB" id="39019at2157"/>
<comment type="subcellular location">
    <subcellularLocation>
        <location evidence="6">Cytoplasm</location>
    </subcellularLocation>
</comment>
<dbReference type="InterPro" id="IPR002730">
    <property type="entry name" value="Rpp29/RNP1"/>
</dbReference>
<dbReference type="GO" id="GO:0001682">
    <property type="term" value="P:tRNA 5'-leader removal"/>
    <property type="evidence" value="ECO:0007669"/>
    <property type="project" value="UniProtKB-UniRule"/>
</dbReference>
<dbReference type="InterPro" id="IPR023538">
    <property type="entry name" value="RNP1"/>
</dbReference>
<evidence type="ECO:0000256" key="1">
    <source>
        <dbReference type="ARBA" id="ARBA00022490"/>
    </source>
</evidence>
<proteinExistence type="inferred from homology"/>
<comment type="subunit">
    <text evidence="6">Consists of a catalytic RNA component and at least 4-5 protein subunits.</text>
</comment>
<dbReference type="Proteomes" id="UP000053331">
    <property type="component" value="Unassembled WGS sequence"/>
</dbReference>
<dbReference type="EMBL" id="JNFH02000042">
    <property type="protein sequence ID" value="KKF39514.1"/>
    <property type="molecule type" value="Genomic_DNA"/>
</dbReference>
<feature type="region of interest" description="Disordered" evidence="7">
    <location>
        <begin position="64"/>
        <end position="152"/>
    </location>
</feature>
<dbReference type="RefSeq" id="WP_050025344.1">
    <property type="nucleotide sequence ID" value="NZ_JNFH02000042.1"/>
</dbReference>
<sequence length="152" mass="15930">MISPDTLVRHELVGLPVRVADADSDAHAGIAGRVLSETFGTLVVRTDSGDKRVPKSGATFEFAVVDRPTARTDEAADDDESSGSASQLGSDTTGVRPRQSGPSGSTSAVTGDGVGPASHRGECKDAVYATVDGERLRHRPAERTEQGVTQWR</sequence>
<keyword evidence="9" id="KW-1185">Reference proteome</keyword>
<feature type="compositionally biased region" description="Polar residues" evidence="7">
    <location>
        <begin position="100"/>
        <end position="109"/>
    </location>
</feature>
<dbReference type="Gene3D" id="2.30.30.210">
    <property type="entry name" value="Ribonuclease P/MRP, subunit p29"/>
    <property type="match status" value="1"/>
</dbReference>
<evidence type="ECO:0000256" key="4">
    <source>
        <dbReference type="ARBA" id="ARBA00022759"/>
    </source>
</evidence>
<comment type="catalytic activity">
    <reaction evidence="6">
        <text>Endonucleolytic cleavage of RNA, removing 5'-extranucleotides from tRNA precursor.</text>
        <dbReference type="EC" id="3.1.26.5"/>
    </reaction>
</comment>
<dbReference type="InterPro" id="IPR036980">
    <property type="entry name" value="RNase_P/MRP_Rpp29_sf"/>
</dbReference>
<dbReference type="GO" id="GO:0004526">
    <property type="term" value="F:ribonuclease P activity"/>
    <property type="evidence" value="ECO:0007669"/>
    <property type="project" value="UniProtKB-UniRule"/>
</dbReference>
<dbReference type="GO" id="GO:0003723">
    <property type="term" value="F:RNA binding"/>
    <property type="evidence" value="ECO:0007669"/>
    <property type="project" value="InterPro"/>
</dbReference>
<keyword evidence="4 6" id="KW-0255">Endonuclease</keyword>
<keyword evidence="2 6" id="KW-0819">tRNA processing</keyword>
<dbReference type="InterPro" id="IPR023534">
    <property type="entry name" value="Rof/RNase_P-like"/>
</dbReference>
<comment type="caution">
    <text evidence="8">The sequence shown here is derived from an EMBL/GenBank/DDBJ whole genome shotgun (WGS) entry which is preliminary data.</text>
</comment>
<dbReference type="AlphaFoldDB" id="A0A0F8D5D9"/>
<dbReference type="SMART" id="SM00538">
    <property type="entry name" value="POP4"/>
    <property type="match status" value="1"/>
</dbReference>
<keyword evidence="3 6" id="KW-0540">Nuclease</keyword>
<evidence type="ECO:0000256" key="7">
    <source>
        <dbReference type="SAM" id="MobiDB-lite"/>
    </source>
</evidence>
<comment type="function">
    <text evidence="6">Part of ribonuclease P, a protein complex that generates mature tRNA molecules by cleaving their 5'-ends.</text>
</comment>
<name>A0A0F8D5D9_9EURY</name>
<evidence type="ECO:0000313" key="9">
    <source>
        <dbReference type="Proteomes" id="UP000053331"/>
    </source>
</evidence>